<feature type="compositionally biased region" description="Basic and acidic residues" evidence="1">
    <location>
        <begin position="111"/>
        <end position="128"/>
    </location>
</feature>
<feature type="compositionally biased region" description="Low complexity" evidence="1">
    <location>
        <begin position="47"/>
        <end position="62"/>
    </location>
</feature>
<sequence>MAYHYRQRSREPPAVGQNVDVFTPLPSIHDQARQIQQTGIRPQFGINQRNPAPRQQHQAPARQRARSHVRDVDPVDLIARNLEAPVPKNSHKRSAPMTERILQDHRRRSRSREPHVRTRYEDNVPEKRSRGRPARNQNEPPASSSAKDSRNSRSGVNPGYRIPMTRARSREPCAVPDS</sequence>
<reference evidence="3" key="1">
    <citation type="submission" date="2022-11" db="UniProtKB">
        <authorList>
            <consortium name="WormBaseParasite"/>
        </authorList>
    </citation>
    <scope>IDENTIFICATION</scope>
</reference>
<dbReference type="WBParaSite" id="PSU_v2.g14209.t1">
    <property type="protein sequence ID" value="PSU_v2.g14209.t1"/>
    <property type="gene ID" value="PSU_v2.g14209"/>
</dbReference>
<dbReference type="AlphaFoldDB" id="A0A914Y1Z9"/>
<feature type="region of interest" description="Disordered" evidence="1">
    <location>
        <begin position="1"/>
        <end position="178"/>
    </location>
</feature>
<evidence type="ECO:0000313" key="3">
    <source>
        <dbReference type="WBParaSite" id="PSU_v2.g14209.t1"/>
    </source>
</evidence>
<accession>A0A914Y1Z9</accession>
<dbReference type="Proteomes" id="UP000887577">
    <property type="component" value="Unplaced"/>
</dbReference>
<name>A0A914Y1Z9_9BILA</name>
<evidence type="ECO:0000256" key="1">
    <source>
        <dbReference type="SAM" id="MobiDB-lite"/>
    </source>
</evidence>
<proteinExistence type="predicted"/>
<evidence type="ECO:0000313" key="2">
    <source>
        <dbReference type="Proteomes" id="UP000887577"/>
    </source>
</evidence>
<organism evidence="2 3">
    <name type="scientific">Panagrolaimus superbus</name>
    <dbReference type="NCBI Taxonomy" id="310955"/>
    <lineage>
        <taxon>Eukaryota</taxon>
        <taxon>Metazoa</taxon>
        <taxon>Ecdysozoa</taxon>
        <taxon>Nematoda</taxon>
        <taxon>Chromadorea</taxon>
        <taxon>Rhabditida</taxon>
        <taxon>Tylenchina</taxon>
        <taxon>Panagrolaimomorpha</taxon>
        <taxon>Panagrolaimoidea</taxon>
        <taxon>Panagrolaimidae</taxon>
        <taxon>Panagrolaimus</taxon>
    </lineage>
</organism>
<protein>
    <submittedName>
        <fullName evidence="3">Uncharacterized protein</fullName>
    </submittedName>
</protein>
<keyword evidence="2" id="KW-1185">Reference proteome</keyword>